<dbReference type="InterPro" id="IPR035069">
    <property type="entry name" value="TTHA1013/TTHA0281-like"/>
</dbReference>
<evidence type="ECO:0008006" key="3">
    <source>
        <dbReference type="Google" id="ProtNLM"/>
    </source>
</evidence>
<evidence type="ECO:0000313" key="2">
    <source>
        <dbReference type="Proteomes" id="UP000198654"/>
    </source>
</evidence>
<reference evidence="1 2" key="1">
    <citation type="submission" date="2016-10" db="EMBL/GenBank/DDBJ databases">
        <authorList>
            <person name="de Groot N.N."/>
        </authorList>
    </citation>
    <scope>NUCLEOTIDE SEQUENCE [LARGE SCALE GENOMIC DNA]</scope>
    <source>
        <strain evidence="1 2">DSM 14789</strain>
    </source>
</reference>
<gene>
    <name evidence="1" type="ORF">SAMN05661010_02515</name>
</gene>
<keyword evidence="2" id="KW-1185">Reference proteome</keyword>
<name>A0A1G9MTI3_9GAMM</name>
<dbReference type="Proteomes" id="UP000198654">
    <property type="component" value="Unassembled WGS sequence"/>
</dbReference>
<dbReference type="STRING" id="119000.SAMN05661010_02515"/>
<organism evidence="1 2">
    <name type="scientific">Modicisalibacter muralis</name>
    <dbReference type="NCBI Taxonomy" id="119000"/>
    <lineage>
        <taxon>Bacteria</taxon>
        <taxon>Pseudomonadati</taxon>
        <taxon>Pseudomonadota</taxon>
        <taxon>Gammaproteobacteria</taxon>
        <taxon>Oceanospirillales</taxon>
        <taxon>Halomonadaceae</taxon>
        <taxon>Modicisalibacter</taxon>
    </lineage>
</organism>
<sequence length="121" mass="14169">MSSKKPNQLVLRCLLEQDGDLYLAYCIDLCLGVQGDSPEEVRDSLHAMIDDYLCDARQAYVQGDRDEFNYMMNRRAPLSIRLRYHAAAVPGLAWVIKAYRQFRHKMQPKPYYEPRDFNFAC</sequence>
<accession>A0A1G9MTI3</accession>
<dbReference type="SUPFAM" id="SSF143100">
    <property type="entry name" value="TTHA1013/TTHA0281-like"/>
    <property type="match status" value="1"/>
</dbReference>
<proteinExistence type="predicted"/>
<dbReference type="EMBL" id="FNGI01000007">
    <property type="protein sequence ID" value="SDL77616.1"/>
    <property type="molecule type" value="Genomic_DNA"/>
</dbReference>
<dbReference type="RefSeq" id="WP_089729074.1">
    <property type="nucleotide sequence ID" value="NZ_FNGI01000007.1"/>
</dbReference>
<protein>
    <recommendedName>
        <fullName evidence="3">DUF1902 domain-containing protein</fullName>
    </recommendedName>
</protein>
<dbReference type="AlphaFoldDB" id="A0A1G9MTI3"/>
<evidence type="ECO:0000313" key="1">
    <source>
        <dbReference type="EMBL" id="SDL77616.1"/>
    </source>
</evidence>
<dbReference type="OrthoDB" id="8452823at2"/>